<evidence type="ECO:0000256" key="1">
    <source>
        <dbReference type="SAM" id="MobiDB-lite"/>
    </source>
</evidence>
<accession>A0A482SWZ3</accession>
<evidence type="ECO:0000313" key="2">
    <source>
        <dbReference type="EMBL" id="RYJ07734.1"/>
    </source>
</evidence>
<sequence>MPRPLRSRLTADEQTDDSSDRRLSYGTFSSLTTVRQETPARRRVGPPNRSSFGRWSDSFVYRSGSLVYRSDSFVYRVGWIDWRVRTPRVQLPTALFSQLRPTSREQ</sequence>
<organism evidence="2 3">
    <name type="scientific">Halogeometricum borinquense</name>
    <dbReference type="NCBI Taxonomy" id="60847"/>
    <lineage>
        <taxon>Archaea</taxon>
        <taxon>Methanobacteriati</taxon>
        <taxon>Methanobacteriota</taxon>
        <taxon>Stenosarchaea group</taxon>
        <taxon>Halobacteria</taxon>
        <taxon>Halobacteriales</taxon>
        <taxon>Haloferacaceae</taxon>
        <taxon>Halogeometricum</taxon>
    </lineage>
</organism>
<comment type="caution">
    <text evidence="2">The sequence shown here is derived from an EMBL/GenBank/DDBJ whole genome shotgun (WGS) entry which is preliminary data.</text>
</comment>
<reference evidence="2 3" key="1">
    <citation type="submission" date="2018-12" db="EMBL/GenBank/DDBJ databases">
        <title>Genome analysis provides insights into bioremediation potentialities of Halogeometricum borinquense strain N11.</title>
        <authorList>
            <person name="Najjari A."/>
            <person name="Youssef N."/>
            <person name="Fhoula I."/>
            <person name="Ben Dhia O."/>
            <person name="Mahjoubi M."/>
            <person name="Ouzari H.I."/>
            <person name="Cherif A."/>
        </authorList>
    </citation>
    <scope>NUCLEOTIDE SEQUENCE [LARGE SCALE GENOMIC DNA]</scope>
    <source>
        <strain evidence="2 3">N11</strain>
    </source>
</reference>
<name>A0A482SWZ3_9EURY</name>
<feature type="region of interest" description="Disordered" evidence="1">
    <location>
        <begin position="1"/>
        <end position="24"/>
    </location>
</feature>
<proteinExistence type="predicted"/>
<dbReference type="AlphaFoldDB" id="A0A482SWZ3"/>
<protein>
    <submittedName>
        <fullName evidence="2">Uncharacterized protein</fullName>
    </submittedName>
</protein>
<evidence type="ECO:0000313" key="3">
    <source>
        <dbReference type="Proteomes" id="UP000294028"/>
    </source>
</evidence>
<gene>
    <name evidence="2" type="ORF">ELS19_20105</name>
</gene>
<dbReference type="EMBL" id="RZHH01000012">
    <property type="protein sequence ID" value="RYJ07734.1"/>
    <property type="molecule type" value="Genomic_DNA"/>
</dbReference>
<dbReference type="Proteomes" id="UP000294028">
    <property type="component" value="Unassembled WGS sequence"/>
</dbReference>